<comment type="subunit">
    <text evidence="6">The complex is composed of six subunits: RnfA, RnfB, RnfC, RnfD, RnfE and RnfG.</text>
</comment>
<dbReference type="Proteomes" id="UP000432715">
    <property type="component" value="Unassembled WGS sequence"/>
</dbReference>
<keyword evidence="6" id="KW-0472">Membrane</keyword>
<dbReference type="EMBL" id="WBZC01000027">
    <property type="protein sequence ID" value="KAB3534460.1"/>
    <property type="molecule type" value="Genomic_DNA"/>
</dbReference>
<keyword evidence="3 6" id="KW-0285">Flavoprotein</keyword>
<evidence type="ECO:0000259" key="7">
    <source>
        <dbReference type="SMART" id="SM00900"/>
    </source>
</evidence>
<comment type="similarity">
    <text evidence="6">Belongs to the RnfG family.</text>
</comment>
<comment type="cofactor">
    <cofactor evidence="6">
        <name>FMN</name>
        <dbReference type="ChEBI" id="CHEBI:58210"/>
    </cofactor>
</comment>
<keyword evidence="6" id="KW-0812">Transmembrane</keyword>
<dbReference type="PANTHER" id="PTHR36118:SF1">
    <property type="entry name" value="ION-TRANSLOCATING OXIDOREDUCTASE COMPLEX SUBUNIT G"/>
    <property type="match status" value="1"/>
</dbReference>
<evidence type="ECO:0000313" key="9">
    <source>
        <dbReference type="Proteomes" id="UP000432715"/>
    </source>
</evidence>
<keyword evidence="9" id="KW-1185">Reference proteome</keyword>
<dbReference type="PIRSF" id="PIRSF006091">
    <property type="entry name" value="E_trnsport_RnfG"/>
    <property type="match status" value="1"/>
</dbReference>
<dbReference type="InterPro" id="IPR010209">
    <property type="entry name" value="Ion_transpt_RnfG/RsxG"/>
</dbReference>
<dbReference type="RefSeq" id="WP_151861203.1">
    <property type="nucleotide sequence ID" value="NZ_WBZC01000027.1"/>
</dbReference>
<dbReference type="InterPro" id="IPR007329">
    <property type="entry name" value="FMN-bd"/>
</dbReference>
<keyword evidence="5 6" id="KW-0249">Electron transport</keyword>
<comment type="subcellular location">
    <subcellularLocation>
        <location evidence="6">Cell membrane</location>
        <topology evidence="6">Single-pass membrane protein</topology>
    </subcellularLocation>
</comment>
<dbReference type="AlphaFoldDB" id="A0A6I0EYE5"/>
<accession>A0A6I0EYE5</accession>
<dbReference type="Pfam" id="PF04205">
    <property type="entry name" value="FMN_bind"/>
    <property type="match status" value="1"/>
</dbReference>
<dbReference type="GO" id="GO:0009055">
    <property type="term" value="F:electron transfer activity"/>
    <property type="evidence" value="ECO:0007669"/>
    <property type="project" value="InterPro"/>
</dbReference>
<evidence type="ECO:0000256" key="5">
    <source>
        <dbReference type="ARBA" id="ARBA00022982"/>
    </source>
</evidence>
<dbReference type="HAMAP" id="MF_00479">
    <property type="entry name" value="RsxG_RnfG"/>
    <property type="match status" value="1"/>
</dbReference>
<evidence type="ECO:0000256" key="2">
    <source>
        <dbReference type="ARBA" id="ARBA00022553"/>
    </source>
</evidence>
<keyword evidence="6" id="KW-1003">Cell membrane</keyword>
<comment type="caution">
    <text evidence="8">The sequence shown here is derived from an EMBL/GenBank/DDBJ whole genome shotgun (WGS) entry which is preliminary data.</text>
</comment>
<dbReference type="GO" id="GO:0005886">
    <property type="term" value="C:plasma membrane"/>
    <property type="evidence" value="ECO:0007669"/>
    <property type="project" value="UniProtKB-SubCell"/>
</dbReference>
<keyword evidence="2 6" id="KW-0597">Phosphoprotein</keyword>
<dbReference type="PANTHER" id="PTHR36118">
    <property type="entry name" value="ION-TRANSLOCATING OXIDOREDUCTASE COMPLEX SUBUNIT G"/>
    <property type="match status" value="1"/>
</dbReference>
<proteinExistence type="inferred from homology"/>
<evidence type="ECO:0000256" key="1">
    <source>
        <dbReference type="ARBA" id="ARBA00022448"/>
    </source>
</evidence>
<protein>
    <recommendedName>
        <fullName evidence="6">Ion-translocating oxidoreductase complex subunit G</fullName>
        <ecNumber evidence="6">7.-.-.-</ecNumber>
    </recommendedName>
    <alternativeName>
        <fullName evidence="6">Rnf electron transport complex subunit G</fullName>
    </alternativeName>
</protein>
<dbReference type="GO" id="GO:0010181">
    <property type="term" value="F:FMN binding"/>
    <property type="evidence" value="ECO:0007669"/>
    <property type="project" value="InterPro"/>
</dbReference>
<evidence type="ECO:0000256" key="6">
    <source>
        <dbReference type="HAMAP-Rule" id="MF_00479"/>
    </source>
</evidence>
<dbReference type="OrthoDB" id="9794010at2"/>
<comment type="function">
    <text evidence="6">Part of a membrane-bound complex that couples electron transfer with translocation of ions across the membrane.</text>
</comment>
<feature type="modified residue" description="FMN phosphoryl threonine" evidence="6">
    <location>
        <position position="176"/>
    </location>
</feature>
<reference evidence="8 9" key="1">
    <citation type="submission" date="2019-10" db="EMBL/GenBank/DDBJ databases">
        <title>Alkaliphilus serpentinus sp. nov. and Alkaliphilus pronyensis sp. nov., two novel anaerobic alkaliphilic species isolated from the serpentinized-hosted hydrothermal field of the Prony Bay (New Caledonia).</title>
        <authorList>
            <person name="Postec A."/>
        </authorList>
    </citation>
    <scope>NUCLEOTIDE SEQUENCE [LARGE SCALE GENOMIC DNA]</scope>
    <source>
        <strain evidence="8 9">LacV</strain>
    </source>
</reference>
<gene>
    <name evidence="6" type="primary">rnfG</name>
    <name evidence="8" type="ORF">F8154_08580</name>
</gene>
<evidence type="ECO:0000256" key="3">
    <source>
        <dbReference type="ARBA" id="ARBA00022630"/>
    </source>
</evidence>
<dbReference type="EC" id="7.-.-.-" evidence="6"/>
<keyword evidence="6" id="KW-1133">Transmembrane helix</keyword>
<evidence type="ECO:0000313" key="8">
    <source>
        <dbReference type="EMBL" id="KAB3534460.1"/>
    </source>
</evidence>
<keyword evidence="1 6" id="KW-0813">Transport</keyword>
<feature type="domain" description="FMN-binding" evidence="7">
    <location>
        <begin position="100"/>
        <end position="193"/>
    </location>
</feature>
<keyword evidence="4 6" id="KW-0288">FMN</keyword>
<sequence length="203" mass="22702">MKKFNIKAILFMLVLSVIFTGVLAIINEYTKDRILLNEELKQQKSLLYVLDLPIQEKTAVEVSATYSTNIIEKTTNGITYYEGYRDGNIEGYIFPFEGEAVWGTLKGFIALSTDFSEIVGVDFLSHSETPGLGGRIDELQFKEQFRGIEVDITKDEDYLVYRPNQGGQIDTISGATGTSNAVINILNNNLNNILNDVKEGLEN</sequence>
<dbReference type="GO" id="GO:0022900">
    <property type="term" value="P:electron transport chain"/>
    <property type="evidence" value="ECO:0007669"/>
    <property type="project" value="UniProtKB-UniRule"/>
</dbReference>
<name>A0A6I0EYE5_9FIRM</name>
<dbReference type="SMART" id="SM00900">
    <property type="entry name" value="FMN_bind"/>
    <property type="match status" value="1"/>
</dbReference>
<organism evidence="8 9">
    <name type="scientific">Alkaliphilus pronyensis</name>
    <dbReference type="NCBI Taxonomy" id="1482732"/>
    <lineage>
        <taxon>Bacteria</taxon>
        <taxon>Bacillati</taxon>
        <taxon>Bacillota</taxon>
        <taxon>Clostridia</taxon>
        <taxon>Peptostreptococcales</taxon>
        <taxon>Natronincolaceae</taxon>
        <taxon>Alkaliphilus</taxon>
    </lineage>
</organism>
<evidence type="ECO:0000256" key="4">
    <source>
        <dbReference type="ARBA" id="ARBA00022643"/>
    </source>
</evidence>
<keyword evidence="6" id="KW-1278">Translocase</keyword>